<accession>A0A2T0AUQ5</accession>
<dbReference type="PANTHER" id="PTHR10283">
    <property type="entry name" value="SOLUTE CARRIER FAMILY 13 MEMBER"/>
    <property type="match status" value="1"/>
</dbReference>
<keyword evidence="10" id="KW-1185">Reference proteome</keyword>
<dbReference type="RefSeq" id="WP_106004921.1">
    <property type="nucleotide sequence ID" value="NZ_CP136419.1"/>
</dbReference>
<feature type="transmembrane region" description="Helical" evidence="8">
    <location>
        <begin position="35"/>
        <end position="68"/>
    </location>
</feature>
<feature type="transmembrane region" description="Helical" evidence="8">
    <location>
        <begin position="122"/>
        <end position="154"/>
    </location>
</feature>
<keyword evidence="6 8" id="KW-0472">Membrane</keyword>
<comment type="caution">
    <text evidence="9">The sequence shown here is derived from an EMBL/GenBank/DDBJ whole genome shotgun (WGS) entry which is preliminary data.</text>
</comment>
<evidence type="ECO:0000256" key="1">
    <source>
        <dbReference type="ARBA" id="ARBA00004141"/>
    </source>
</evidence>
<dbReference type="PANTHER" id="PTHR10283:SF82">
    <property type="entry name" value="SOLUTE CARRIER FAMILY 13 MEMBER 2"/>
    <property type="match status" value="1"/>
</dbReference>
<evidence type="ECO:0000313" key="9">
    <source>
        <dbReference type="EMBL" id="PRR74219.1"/>
    </source>
</evidence>
<feature type="transmembrane region" description="Helical" evidence="8">
    <location>
        <begin position="80"/>
        <end position="101"/>
    </location>
</feature>
<dbReference type="NCBIfam" id="TIGR00785">
    <property type="entry name" value="dass"/>
    <property type="match status" value="1"/>
</dbReference>
<comment type="subcellular location">
    <subcellularLocation>
        <location evidence="1">Membrane</location>
        <topology evidence="1">Multi-pass membrane protein</topology>
    </subcellularLocation>
</comment>
<feature type="transmembrane region" description="Helical" evidence="8">
    <location>
        <begin position="209"/>
        <end position="231"/>
    </location>
</feature>
<dbReference type="EMBL" id="PVXM01000012">
    <property type="protein sequence ID" value="PRR74219.1"/>
    <property type="molecule type" value="Genomic_DNA"/>
</dbReference>
<feature type="transmembrane region" description="Helical" evidence="8">
    <location>
        <begin position="289"/>
        <end position="308"/>
    </location>
</feature>
<dbReference type="InterPro" id="IPR001898">
    <property type="entry name" value="SLC13A/DASS"/>
</dbReference>
<feature type="transmembrane region" description="Helical" evidence="8">
    <location>
        <begin position="356"/>
        <end position="375"/>
    </location>
</feature>
<feature type="transmembrane region" description="Helical" evidence="8">
    <location>
        <begin position="265"/>
        <end position="282"/>
    </location>
</feature>
<dbReference type="OrthoDB" id="37272at2"/>
<feature type="transmembrane region" description="Helical" evidence="8">
    <location>
        <begin position="320"/>
        <end position="344"/>
    </location>
</feature>
<dbReference type="GO" id="GO:1905039">
    <property type="term" value="P:carboxylic acid transmembrane transport"/>
    <property type="evidence" value="ECO:0007669"/>
    <property type="project" value="UniProtKB-ARBA"/>
</dbReference>
<keyword evidence="4 8" id="KW-0812">Transmembrane</keyword>
<feature type="transmembrane region" description="Helical" evidence="8">
    <location>
        <begin position="166"/>
        <end position="188"/>
    </location>
</feature>
<evidence type="ECO:0000256" key="6">
    <source>
        <dbReference type="ARBA" id="ARBA00023136"/>
    </source>
</evidence>
<dbReference type="Proteomes" id="UP000238415">
    <property type="component" value="Unassembled WGS sequence"/>
</dbReference>
<comment type="similarity">
    <text evidence="2">Belongs to the SLC13A/DASS transporter (TC 2.A.47) family. NADC subfamily.</text>
</comment>
<sequence length="463" mass="49786">MNNKRIIGLIIGIAIFVLTFLLPPPAGMSVAGKNAFGILISGIVLWVLDVFPIAITAFILMILLPFYGVTPKLADVFKDFISPTIFFLIATFALTTIIMKTPLANRLTAVLFRMARGDSRKIVLGFILATALLSSIMSNVPTTALCAAVAITALQKSIPDMYKSNLVKAAMIGIPFGAVVGGIMTPAGSPNNIMALYLLEDATNIKITFLQWMIIGIPVSLLTVLVCWLWVVTVIKPEPITKETLAAFNESLGNLGPMSTEEKKVVAIILTMLVLWIASTWFPVFDTTLVALCGLIVMFLPGVELLTWKEFNRDASWDMILMIGGIQAVTSGILKSGGATWVVNTVLAGAQQWNPFVVLLVASTIMAFLHVLVPAGPPVVGMALPPMAALALNIGVNPVVMAMIVTVWANVTFLLPIDMVPLITYSKGYYTMTEMVKAGWLPTLFLIVFTALAVPFLVSLAGL</sequence>
<reference evidence="9 10" key="1">
    <citation type="submission" date="2018-03" db="EMBL/GenBank/DDBJ databases">
        <title>Genome sequence of Moorella humiferrea DSM 23265.</title>
        <authorList>
            <person name="Poehlein A."/>
            <person name="Daniel R."/>
        </authorList>
    </citation>
    <scope>NUCLEOTIDE SEQUENCE [LARGE SCALE GENOMIC DNA]</scope>
    <source>
        <strain evidence="9 10">DSM 23265</strain>
    </source>
</reference>
<protein>
    <recommendedName>
        <fullName evidence="3">Sodium-dependent dicarboxylate transporter SdcS</fullName>
    </recommendedName>
    <alternativeName>
        <fullName evidence="7">Na(+)/dicarboxylate symporter</fullName>
    </alternativeName>
</protein>
<dbReference type="AlphaFoldDB" id="A0A2T0AUQ5"/>
<organism evidence="9 10">
    <name type="scientific">Neomoorella humiferrea</name>
    <dbReference type="NCBI Taxonomy" id="676965"/>
    <lineage>
        <taxon>Bacteria</taxon>
        <taxon>Bacillati</taxon>
        <taxon>Bacillota</taxon>
        <taxon>Clostridia</taxon>
        <taxon>Neomoorellales</taxon>
        <taxon>Neomoorellaceae</taxon>
        <taxon>Neomoorella</taxon>
    </lineage>
</organism>
<evidence type="ECO:0000256" key="8">
    <source>
        <dbReference type="SAM" id="Phobius"/>
    </source>
</evidence>
<evidence type="ECO:0000256" key="3">
    <source>
        <dbReference type="ARBA" id="ARBA00020150"/>
    </source>
</evidence>
<evidence type="ECO:0000313" key="10">
    <source>
        <dbReference type="Proteomes" id="UP000238415"/>
    </source>
</evidence>
<keyword evidence="5 8" id="KW-1133">Transmembrane helix</keyword>
<evidence type="ECO:0000256" key="4">
    <source>
        <dbReference type="ARBA" id="ARBA00022692"/>
    </source>
</evidence>
<name>A0A2T0AUQ5_9FIRM</name>
<feature type="transmembrane region" description="Helical" evidence="8">
    <location>
        <begin position="395"/>
        <end position="417"/>
    </location>
</feature>
<dbReference type="GO" id="GO:0008514">
    <property type="term" value="F:organic anion transmembrane transporter activity"/>
    <property type="evidence" value="ECO:0007669"/>
    <property type="project" value="UniProtKB-ARBA"/>
</dbReference>
<evidence type="ECO:0000256" key="2">
    <source>
        <dbReference type="ARBA" id="ARBA00006772"/>
    </source>
</evidence>
<dbReference type="GO" id="GO:0005886">
    <property type="term" value="C:plasma membrane"/>
    <property type="evidence" value="ECO:0007669"/>
    <property type="project" value="TreeGrafter"/>
</dbReference>
<dbReference type="Pfam" id="PF00939">
    <property type="entry name" value="Na_sulph_symp"/>
    <property type="match status" value="1"/>
</dbReference>
<feature type="transmembrane region" description="Helical" evidence="8">
    <location>
        <begin position="438"/>
        <end position="458"/>
    </location>
</feature>
<proteinExistence type="inferred from homology"/>
<evidence type="ECO:0000256" key="7">
    <source>
        <dbReference type="ARBA" id="ARBA00031174"/>
    </source>
</evidence>
<evidence type="ECO:0000256" key="5">
    <source>
        <dbReference type="ARBA" id="ARBA00022989"/>
    </source>
</evidence>
<feature type="transmembrane region" description="Helical" evidence="8">
    <location>
        <begin position="6"/>
        <end position="23"/>
    </location>
</feature>
<gene>
    <name evidence="9" type="primary">sdcS_1</name>
    <name evidence="9" type="ORF">MOHU_09180</name>
</gene>